<organism evidence="2 3">
    <name type="scientific">Rothia aeria</name>
    <dbReference type="NCBI Taxonomy" id="172042"/>
    <lineage>
        <taxon>Bacteria</taxon>
        <taxon>Bacillati</taxon>
        <taxon>Actinomycetota</taxon>
        <taxon>Actinomycetes</taxon>
        <taxon>Micrococcales</taxon>
        <taxon>Micrococcaceae</taxon>
        <taxon>Rothia</taxon>
    </lineage>
</organism>
<evidence type="ECO:0000313" key="2">
    <source>
        <dbReference type="EMBL" id="VEI22362.1"/>
    </source>
</evidence>
<dbReference type="RefSeq" id="WP_126499635.1">
    <property type="nucleotide sequence ID" value="NZ_LR134479.1"/>
</dbReference>
<evidence type="ECO:0000313" key="3">
    <source>
        <dbReference type="Proteomes" id="UP000282386"/>
    </source>
</evidence>
<sequence length="128" mass="13552">MAVSDGAKKYWVDRLLNFEGAPAHPVPSPDSAGETAGFGAPDSGAQAREPGGVQVPEYIQELEDIQVPEDSYGSENVQEPEYVYPVEGVYIPAGAQPKEGLTQGQNLDEGVVEGLSQDDLNTEFVGGE</sequence>
<name>A0A7Z9A3V9_9MICC</name>
<accession>A0A7Z9A3V9</accession>
<dbReference type="AlphaFoldDB" id="A0A7Z9A3V9"/>
<dbReference type="EMBL" id="LR134479">
    <property type="protein sequence ID" value="VEI22362.1"/>
    <property type="molecule type" value="Genomic_DNA"/>
</dbReference>
<proteinExistence type="predicted"/>
<gene>
    <name evidence="2" type="ORF">NCTC10207_00437</name>
</gene>
<feature type="region of interest" description="Disordered" evidence="1">
    <location>
        <begin position="20"/>
        <end position="52"/>
    </location>
</feature>
<protein>
    <submittedName>
        <fullName evidence="2">Uncharacterized protein</fullName>
    </submittedName>
</protein>
<dbReference type="Proteomes" id="UP000282386">
    <property type="component" value="Chromosome"/>
</dbReference>
<evidence type="ECO:0000256" key="1">
    <source>
        <dbReference type="SAM" id="MobiDB-lite"/>
    </source>
</evidence>
<reference evidence="2 3" key="1">
    <citation type="submission" date="2018-12" db="EMBL/GenBank/DDBJ databases">
        <authorList>
            <consortium name="Pathogen Informatics"/>
        </authorList>
    </citation>
    <scope>NUCLEOTIDE SEQUENCE [LARGE SCALE GENOMIC DNA]</scope>
    <source>
        <strain evidence="2 3">NCTC10207</strain>
    </source>
</reference>